<organism evidence="4 5">
    <name type="scientific">Botryobasidium botryosum (strain FD-172 SS1)</name>
    <dbReference type="NCBI Taxonomy" id="930990"/>
    <lineage>
        <taxon>Eukaryota</taxon>
        <taxon>Fungi</taxon>
        <taxon>Dikarya</taxon>
        <taxon>Basidiomycota</taxon>
        <taxon>Agaricomycotina</taxon>
        <taxon>Agaricomycetes</taxon>
        <taxon>Cantharellales</taxon>
        <taxon>Botryobasidiaceae</taxon>
        <taxon>Botryobasidium</taxon>
    </lineage>
</organism>
<dbReference type="PRINTS" id="PR01415">
    <property type="entry name" value="ANKYRIN"/>
</dbReference>
<evidence type="ECO:0000256" key="2">
    <source>
        <dbReference type="ARBA" id="ARBA00023043"/>
    </source>
</evidence>
<dbReference type="SUPFAM" id="SSF48403">
    <property type="entry name" value="Ankyrin repeat"/>
    <property type="match status" value="1"/>
</dbReference>
<proteinExistence type="predicted"/>
<dbReference type="InterPro" id="IPR036770">
    <property type="entry name" value="Ankyrin_rpt-contain_sf"/>
</dbReference>
<dbReference type="AlphaFoldDB" id="A0A067M333"/>
<feature type="repeat" description="ANK" evidence="3">
    <location>
        <begin position="101"/>
        <end position="133"/>
    </location>
</feature>
<dbReference type="InParanoid" id="A0A067M333"/>
<dbReference type="PANTHER" id="PTHR24189">
    <property type="entry name" value="MYOTROPHIN"/>
    <property type="match status" value="1"/>
</dbReference>
<dbReference type="PANTHER" id="PTHR24189:SF50">
    <property type="entry name" value="ANKYRIN REPEAT AND SOCS BOX PROTEIN 2"/>
    <property type="match status" value="1"/>
</dbReference>
<name>A0A067M333_BOTB1</name>
<dbReference type="Pfam" id="PF00023">
    <property type="entry name" value="Ank"/>
    <property type="match status" value="1"/>
</dbReference>
<dbReference type="InterPro" id="IPR002110">
    <property type="entry name" value="Ankyrin_rpt"/>
</dbReference>
<keyword evidence="5" id="KW-1185">Reference proteome</keyword>
<feature type="repeat" description="ANK" evidence="3">
    <location>
        <begin position="30"/>
        <end position="62"/>
    </location>
</feature>
<dbReference type="SMART" id="SM00248">
    <property type="entry name" value="ANK"/>
    <property type="match status" value="9"/>
</dbReference>
<protein>
    <submittedName>
        <fullName evidence="4">Uncharacterized protein</fullName>
    </submittedName>
</protein>
<evidence type="ECO:0000313" key="4">
    <source>
        <dbReference type="EMBL" id="KDQ10178.1"/>
    </source>
</evidence>
<dbReference type="OrthoDB" id="341259at2759"/>
<dbReference type="STRING" id="930990.A0A067M333"/>
<dbReference type="Proteomes" id="UP000027195">
    <property type="component" value="Unassembled WGS sequence"/>
</dbReference>
<keyword evidence="1" id="KW-0677">Repeat</keyword>
<accession>A0A067M333</accession>
<feature type="repeat" description="ANK" evidence="3">
    <location>
        <begin position="272"/>
        <end position="308"/>
    </location>
</feature>
<evidence type="ECO:0000313" key="5">
    <source>
        <dbReference type="Proteomes" id="UP000027195"/>
    </source>
</evidence>
<dbReference type="PROSITE" id="PS50088">
    <property type="entry name" value="ANK_REPEAT"/>
    <property type="match status" value="8"/>
</dbReference>
<sequence length="419" mass="43363">MDTAALERDDLSDLRAMLAAGGDVEDVDSKGMTRLHLATMWASLSVVRLLIDLGANVHARDNKGRQPLHIVAFCRSSSSARSEVMRLLLDAGAALDAKDSGGDTPLSLANHFGLSSSVKFLLAAGADSSCHGNVGCRTPQFVVDFLSNPDEADAVAALLRLEGGARDNDGHTLLDRAAWLGSPAAVKALLDAGANPNLAGRHKCTPLHFAATLMDHPDGEEAVCALCDAGANVDAVDSVGRTPLHYAAERPSASAVQLLLRRGASPLKGSHDGFSPLHYAFLLMGHPNGSGAVASLLDAGADANAANSGGLTPLHYAAGHHVSSAVSLLLKAGANPRACDNNGDQSLSFAVAQPTITALLEAGSDLNDSRPLGNALYHGSITAVKLLMKAGATLPASISLGQNFKAMMYCLQEHFSCMK</sequence>
<feature type="repeat" description="ANK" evidence="3">
    <location>
        <begin position="63"/>
        <end position="100"/>
    </location>
</feature>
<feature type="repeat" description="ANK" evidence="3">
    <location>
        <begin position="309"/>
        <end position="341"/>
    </location>
</feature>
<feature type="repeat" description="ANK" evidence="3">
    <location>
        <begin position="202"/>
        <end position="238"/>
    </location>
</feature>
<evidence type="ECO:0000256" key="1">
    <source>
        <dbReference type="ARBA" id="ARBA00022737"/>
    </source>
</evidence>
<evidence type="ECO:0000256" key="3">
    <source>
        <dbReference type="PROSITE-ProRule" id="PRU00023"/>
    </source>
</evidence>
<dbReference type="Gene3D" id="1.25.40.20">
    <property type="entry name" value="Ankyrin repeat-containing domain"/>
    <property type="match status" value="4"/>
</dbReference>
<keyword evidence="2 3" id="KW-0040">ANK repeat</keyword>
<feature type="repeat" description="ANK" evidence="3">
    <location>
        <begin position="239"/>
        <end position="265"/>
    </location>
</feature>
<dbReference type="InterPro" id="IPR050745">
    <property type="entry name" value="Multifunctional_regulatory"/>
</dbReference>
<dbReference type="PROSITE" id="PS50297">
    <property type="entry name" value="ANK_REP_REGION"/>
    <property type="match status" value="6"/>
</dbReference>
<dbReference type="Pfam" id="PF12796">
    <property type="entry name" value="Ank_2"/>
    <property type="match status" value="3"/>
</dbReference>
<reference evidence="5" key="1">
    <citation type="journal article" date="2014" name="Proc. Natl. Acad. Sci. U.S.A.">
        <title>Extensive sampling of basidiomycete genomes demonstrates inadequacy of the white-rot/brown-rot paradigm for wood decay fungi.</title>
        <authorList>
            <person name="Riley R."/>
            <person name="Salamov A.A."/>
            <person name="Brown D.W."/>
            <person name="Nagy L.G."/>
            <person name="Floudas D."/>
            <person name="Held B.W."/>
            <person name="Levasseur A."/>
            <person name="Lombard V."/>
            <person name="Morin E."/>
            <person name="Otillar R."/>
            <person name="Lindquist E.A."/>
            <person name="Sun H."/>
            <person name="LaButti K.M."/>
            <person name="Schmutz J."/>
            <person name="Jabbour D."/>
            <person name="Luo H."/>
            <person name="Baker S.E."/>
            <person name="Pisabarro A.G."/>
            <person name="Walton J.D."/>
            <person name="Blanchette R.A."/>
            <person name="Henrissat B."/>
            <person name="Martin F."/>
            <person name="Cullen D."/>
            <person name="Hibbett D.S."/>
            <person name="Grigoriev I.V."/>
        </authorList>
    </citation>
    <scope>NUCLEOTIDE SEQUENCE [LARGE SCALE GENOMIC DNA]</scope>
    <source>
        <strain evidence="5">FD-172 SS1</strain>
    </source>
</reference>
<feature type="repeat" description="ANK" evidence="3">
    <location>
        <begin position="169"/>
        <end position="201"/>
    </location>
</feature>
<gene>
    <name evidence="4" type="ORF">BOTBODRAFT_499168</name>
</gene>
<dbReference type="EMBL" id="KL198070">
    <property type="protein sequence ID" value="KDQ10178.1"/>
    <property type="molecule type" value="Genomic_DNA"/>
</dbReference>
<dbReference type="HOGENOM" id="CLU_000134_18_0_1"/>